<reference evidence="2" key="1">
    <citation type="journal article" date="2023" name="G3 (Bethesda)">
        <title>Genome assembly and association tests identify interacting loci associated with vigor, precocity, and sex in interspecific pistachio rootstocks.</title>
        <authorList>
            <person name="Palmer W."/>
            <person name="Jacygrad E."/>
            <person name="Sagayaradj S."/>
            <person name="Cavanaugh K."/>
            <person name="Han R."/>
            <person name="Bertier L."/>
            <person name="Beede B."/>
            <person name="Kafkas S."/>
            <person name="Golino D."/>
            <person name="Preece J."/>
            <person name="Michelmore R."/>
        </authorList>
    </citation>
    <scope>NUCLEOTIDE SEQUENCE [LARGE SCALE GENOMIC DNA]</scope>
</reference>
<evidence type="ECO:0000313" key="2">
    <source>
        <dbReference type="Proteomes" id="UP001163603"/>
    </source>
</evidence>
<comment type="caution">
    <text evidence="1">The sequence shown here is derived from an EMBL/GenBank/DDBJ whole genome shotgun (WGS) entry which is preliminary data.</text>
</comment>
<dbReference type="EMBL" id="CM047742">
    <property type="protein sequence ID" value="KAJ0035702.1"/>
    <property type="molecule type" value="Genomic_DNA"/>
</dbReference>
<name>A0ACC0YHA5_9ROSI</name>
<sequence>MEVVAEPIVSALLEELVKKLGTDEVWSFARQLFGGDSELEKLKTTLENIKELLSDAEEKQLSERAVKRRLAELQNWAYDAEDILDEFAYESALRRHLKAEEHKASSSKALNFVTRPRFNFSMSLKIKKINSLLEQLRKETLAAFDLKKAITGGTSSAVSKVPSPAETTCVRPEQEVHGRDEDEAKLLELVKNDQPSGANKFRVIAIVGMGGIGKTTIARAMYHHKDLEGFEFDKAWVCVSVNFDIFTISKNILGSLKHSSSSNPNDLNGVQVELQKEVNGKKFLIVLDDVWEVDYDKWERFKSPFKAGASGSTMIVTTRDRSVAQTIRCPDSDTYALQSLSDEACWSLFREHALATDTATDADLITDSIRERVLERCSGLPLAAKTLGGLLRRKQINTWERILDSEIWKEKDILPVLKLSYLYLPSHLKRCFAYCAVFPEDYEFEEEELVLLWVAEGIIQSSDTQLDVAGKYFNDLCLRSFFQKSSNDGSKYVQHDLIHDLAELVSEEFSFRSEKAIIQLPENFKRIRHFSYLSDEYDLEKKFKGLEKLENLRTFLPVITRPHYGSWSYHYISATIIFDLLPKIKKLRVLSLKRYHITHLPDSIGNLIHLRYLNFSNTRIKSLPESTSQLFNLQTLLLKDCSCLVKLPSNMRYLTNLYHLDISGKNLLEEMPSRMGELKNLRKLSNFIVGKESGSNLEDLMRLSFLQGELHISKLENVNNVRQIGGPILSDKKDLKVLSLEWGSEFDGSRVEIEEDVLDMLKPPSNLEKLTIRFYGGLGFPSWLSTSSSLSKLTALKLEDCKNCTHLPSENLLSSLKELVIKGMPKLERINMRIPYNSLEVLCFEYLRTCQYWNTKAENENVENFPKLRELSITYCPELIIELLDHLPSLEKLHIRKNAKLVVSFSSFPKLTEIKIDGCNEVVCTGSSMEFMSPKSESPPNIVGSENWLSQGSSYVEKPLKWSHSLTSLKSLCIGNCSISFLNTILLPNLSDLKIYNCKALESLPKTLKQNNIESLQIIFCDSLLFIEINTLPSSLKRLSIDYCKKLQDMEGISSTLLEYLEIVSCESLMCLSSRGLLLEKLKSLSISYCQNLATLSSTRWCVHESLETLRIDGCPKLKSLEEAFNNSPRLQAVILVGLKNLESNRLFGLQKLTGLEKLILSDIGEEPEISKRLIRWGLHNLTSLKHLEIKGFEDPELILSEDQRMPTSLESLYISNFAPFRSISDLGRLTSLTELRIMDSPNLKSIPDLGSLVSLKSFWILSCPKIKSIPDLGSHTSIEEFRIWSCPNLKSIACLGSLTSLQTLDIKGCPKLKSLPSPPPSLMELQIRSCPLLKKQWRKGEGKYCSKIAYIPEVRMDYKFIFNSKEEN</sequence>
<dbReference type="Proteomes" id="UP001163603">
    <property type="component" value="Chromosome 7"/>
</dbReference>
<proteinExistence type="predicted"/>
<organism evidence="1 2">
    <name type="scientific">Pistacia integerrima</name>
    <dbReference type="NCBI Taxonomy" id="434235"/>
    <lineage>
        <taxon>Eukaryota</taxon>
        <taxon>Viridiplantae</taxon>
        <taxon>Streptophyta</taxon>
        <taxon>Embryophyta</taxon>
        <taxon>Tracheophyta</taxon>
        <taxon>Spermatophyta</taxon>
        <taxon>Magnoliopsida</taxon>
        <taxon>eudicotyledons</taxon>
        <taxon>Gunneridae</taxon>
        <taxon>Pentapetalae</taxon>
        <taxon>rosids</taxon>
        <taxon>malvids</taxon>
        <taxon>Sapindales</taxon>
        <taxon>Anacardiaceae</taxon>
        <taxon>Pistacia</taxon>
    </lineage>
</organism>
<accession>A0ACC0YHA5</accession>
<keyword evidence="2" id="KW-1185">Reference proteome</keyword>
<gene>
    <name evidence="1" type="ORF">Pint_26365</name>
</gene>
<evidence type="ECO:0000313" key="1">
    <source>
        <dbReference type="EMBL" id="KAJ0035702.1"/>
    </source>
</evidence>
<protein>
    <submittedName>
        <fullName evidence="1">Uncharacterized protein</fullName>
    </submittedName>
</protein>